<dbReference type="AlphaFoldDB" id="A0A7S2H871"/>
<reference evidence="2" key="1">
    <citation type="submission" date="2021-01" db="EMBL/GenBank/DDBJ databases">
        <authorList>
            <person name="Corre E."/>
            <person name="Pelletier E."/>
            <person name="Niang G."/>
            <person name="Scheremetjew M."/>
            <person name="Finn R."/>
            <person name="Kale V."/>
            <person name="Holt S."/>
            <person name="Cochrane G."/>
            <person name="Meng A."/>
            <person name="Brown T."/>
            <person name="Cohen L."/>
        </authorList>
    </citation>
    <scope>NUCLEOTIDE SEQUENCE</scope>
    <source>
        <strain evidence="2">RCC3387</strain>
    </source>
</reference>
<keyword evidence="1" id="KW-0732">Signal</keyword>
<protein>
    <submittedName>
        <fullName evidence="2">Uncharacterized protein</fullName>
    </submittedName>
</protein>
<accession>A0A7S2H871</accession>
<evidence type="ECO:0000256" key="1">
    <source>
        <dbReference type="SAM" id="SignalP"/>
    </source>
</evidence>
<sequence length="116" mass="12799">MLMKPLRVAVIFVEAALEVCLDRVARRAQLTGRPVQEDFVRRCNEGCVKSAYAVKDFVDLFVHIRNNGQVEFIQGAEADVHKFTMTALAEQSRGIKDQAAVLASKFGVVSHSHLAG</sequence>
<gene>
    <name evidence="2" type="ORF">BRAN1462_LOCUS800</name>
</gene>
<dbReference type="EMBL" id="HBGW01001204">
    <property type="protein sequence ID" value="CAD9483203.1"/>
    <property type="molecule type" value="Transcribed_RNA"/>
</dbReference>
<evidence type="ECO:0000313" key="2">
    <source>
        <dbReference type="EMBL" id="CAD9483203.1"/>
    </source>
</evidence>
<name>A0A7S2H871_9DINO</name>
<feature type="signal peptide" evidence="1">
    <location>
        <begin position="1"/>
        <end position="15"/>
    </location>
</feature>
<organism evidence="2">
    <name type="scientific">Zooxanthella nutricula</name>
    <dbReference type="NCBI Taxonomy" id="1333877"/>
    <lineage>
        <taxon>Eukaryota</taxon>
        <taxon>Sar</taxon>
        <taxon>Alveolata</taxon>
        <taxon>Dinophyceae</taxon>
        <taxon>Peridiniales</taxon>
        <taxon>Peridiniales incertae sedis</taxon>
        <taxon>Zooxanthella</taxon>
    </lineage>
</organism>
<feature type="chain" id="PRO_5030739508" evidence="1">
    <location>
        <begin position="16"/>
        <end position="116"/>
    </location>
</feature>
<proteinExistence type="predicted"/>